<feature type="region of interest" description="Disordered" evidence="1">
    <location>
        <begin position="1"/>
        <end position="28"/>
    </location>
</feature>
<evidence type="ECO:0000313" key="3">
    <source>
        <dbReference type="Proteomes" id="UP001605036"/>
    </source>
</evidence>
<dbReference type="PANTHER" id="PTHR36372">
    <property type="entry name" value="EXPRESSED PROTEIN"/>
    <property type="match status" value="1"/>
</dbReference>
<name>A0ABD1XQ73_9MARC</name>
<protein>
    <submittedName>
        <fullName evidence="2">Uncharacterized protein</fullName>
    </submittedName>
</protein>
<gene>
    <name evidence="2" type="ORF">R1flu_028619</name>
</gene>
<keyword evidence="3" id="KW-1185">Reference proteome</keyword>
<reference evidence="2 3" key="1">
    <citation type="submission" date="2024-09" db="EMBL/GenBank/DDBJ databases">
        <title>Chromosome-scale assembly of Riccia fluitans.</title>
        <authorList>
            <person name="Paukszto L."/>
            <person name="Sawicki J."/>
            <person name="Karawczyk K."/>
            <person name="Piernik-Szablinska J."/>
            <person name="Szczecinska M."/>
            <person name="Mazdziarz M."/>
        </authorList>
    </citation>
    <scope>NUCLEOTIDE SEQUENCE [LARGE SCALE GENOMIC DNA]</scope>
    <source>
        <strain evidence="2">Rf_01</strain>
        <tissue evidence="2">Aerial parts of the thallus</tissue>
    </source>
</reference>
<comment type="caution">
    <text evidence="2">The sequence shown here is derived from an EMBL/GenBank/DDBJ whole genome shotgun (WGS) entry which is preliminary data.</text>
</comment>
<evidence type="ECO:0000313" key="2">
    <source>
        <dbReference type="EMBL" id="KAL2610046.1"/>
    </source>
</evidence>
<dbReference type="AlphaFoldDB" id="A0ABD1XQ73"/>
<evidence type="ECO:0000256" key="1">
    <source>
        <dbReference type="SAM" id="MobiDB-lite"/>
    </source>
</evidence>
<feature type="region of interest" description="Disordered" evidence="1">
    <location>
        <begin position="141"/>
        <end position="161"/>
    </location>
</feature>
<sequence>MQDDEEYGDVTETPSHHHYGEASGLPPRECSRVKASLAKYLIAGGITQSHKALQNVRCKAPERTRRRNGHRLQISFIGKVSRHFFPLSAAEQEAVRGVRRKRESDSYESCSFKRRQELFRPSFSGSESSFKMVVPATGSADDGTVVKISKRRNGALSDEKR</sequence>
<accession>A0ABD1XQ73</accession>
<proteinExistence type="predicted"/>
<organism evidence="2 3">
    <name type="scientific">Riccia fluitans</name>
    <dbReference type="NCBI Taxonomy" id="41844"/>
    <lineage>
        <taxon>Eukaryota</taxon>
        <taxon>Viridiplantae</taxon>
        <taxon>Streptophyta</taxon>
        <taxon>Embryophyta</taxon>
        <taxon>Marchantiophyta</taxon>
        <taxon>Marchantiopsida</taxon>
        <taxon>Marchantiidae</taxon>
        <taxon>Marchantiales</taxon>
        <taxon>Ricciaceae</taxon>
        <taxon>Riccia</taxon>
    </lineage>
</organism>
<dbReference type="Proteomes" id="UP001605036">
    <property type="component" value="Unassembled WGS sequence"/>
</dbReference>
<dbReference type="EMBL" id="JBHFFA010000008">
    <property type="protein sequence ID" value="KAL2610046.1"/>
    <property type="molecule type" value="Genomic_DNA"/>
</dbReference>